<dbReference type="Proteomes" id="UP000053105">
    <property type="component" value="Unassembled WGS sequence"/>
</dbReference>
<evidence type="ECO:0000313" key="2">
    <source>
        <dbReference type="Proteomes" id="UP000053105"/>
    </source>
</evidence>
<accession>A0A0M8ZV34</accession>
<evidence type="ECO:0000313" key="1">
    <source>
        <dbReference type="EMBL" id="KOX71567.1"/>
    </source>
</evidence>
<gene>
    <name evidence="1" type="ORF">WN51_02438</name>
</gene>
<name>A0A0M8ZV34_9HYME</name>
<proteinExistence type="predicted"/>
<dbReference type="EMBL" id="KQ435834">
    <property type="protein sequence ID" value="KOX71567.1"/>
    <property type="molecule type" value="Genomic_DNA"/>
</dbReference>
<protein>
    <submittedName>
        <fullName evidence="1">Uncharacterized protein</fullName>
    </submittedName>
</protein>
<dbReference type="AlphaFoldDB" id="A0A0M8ZV34"/>
<sequence length="224" mass="25756">MSVTGTLPYLIEESLLPPTHAMRLLTSHSSDTIYLLHSVTNERFGALWTFEAQITRPGNILPREQVVTITGPGKFPPDATSRGTMFTELGILLFPEDYSVQNSKCGEGSEKSNIKIHKKFASFSNDTAKSTKKRKKNRSYDEPTRACYKKKIWVLQDHARPITHLKFYKFLEKKYPRSSTRHMIYRENHLRKELETAKVELPLDLSVRRIVLGYKASSSWLLPI</sequence>
<keyword evidence="2" id="KW-1185">Reference proteome</keyword>
<organism evidence="1 2">
    <name type="scientific">Melipona quadrifasciata</name>
    <dbReference type="NCBI Taxonomy" id="166423"/>
    <lineage>
        <taxon>Eukaryota</taxon>
        <taxon>Metazoa</taxon>
        <taxon>Ecdysozoa</taxon>
        <taxon>Arthropoda</taxon>
        <taxon>Hexapoda</taxon>
        <taxon>Insecta</taxon>
        <taxon>Pterygota</taxon>
        <taxon>Neoptera</taxon>
        <taxon>Endopterygota</taxon>
        <taxon>Hymenoptera</taxon>
        <taxon>Apocrita</taxon>
        <taxon>Aculeata</taxon>
        <taxon>Apoidea</taxon>
        <taxon>Anthophila</taxon>
        <taxon>Apidae</taxon>
        <taxon>Melipona</taxon>
    </lineage>
</organism>
<reference evidence="1 2" key="1">
    <citation type="submission" date="2015-07" db="EMBL/GenBank/DDBJ databases">
        <title>The genome of Melipona quadrifasciata.</title>
        <authorList>
            <person name="Pan H."/>
            <person name="Kapheim K."/>
        </authorList>
    </citation>
    <scope>NUCLEOTIDE SEQUENCE [LARGE SCALE GENOMIC DNA]</scope>
    <source>
        <strain evidence="1">0111107301</strain>
        <tissue evidence="1">Whole body</tissue>
    </source>
</reference>